<dbReference type="PANTHER" id="PTHR33137">
    <property type="entry name" value="MEDIATOR OF RNA POLYMERASE II TRANSCRIPTION SUBUNIT 15A-RELATED"/>
    <property type="match status" value="1"/>
</dbReference>
<feature type="coiled-coil region" evidence="1">
    <location>
        <begin position="142"/>
        <end position="169"/>
    </location>
</feature>
<feature type="region of interest" description="Disordered" evidence="2">
    <location>
        <begin position="223"/>
        <end position="243"/>
    </location>
</feature>
<dbReference type="GO" id="GO:0031490">
    <property type="term" value="F:chromatin DNA binding"/>
    <property type="evidence" value="ECO:0007669"/>
    <property type="project" value="InterPro"/>
</dbReference>
<sequence length="799" mass="87697">MSLQQRRQNQRRSQPPASSPQPPQQMASHIQWRPVPPQPPPQQPQQMASHIQWRPVPPQPPPQQQRVPPQSNTSQQRQQIRQRLQAVSDSLLRQQQQPQREATPAASASSSSIGNVIDNGGGDGDWREEVYRKIGFMKATYSTELNLMLEKVKANLQKYESLHPQQQQQQSRNGIVEKLRQLKHMLENIDRFLSINKSEIEKKHKDYLLEVEKQILRMFNRRNPSSSSAISLQPGKSPQPDQMPALIQHHSPSQVYQLPPQENRIIPRMMQPKNLQNPMMTTLQPRPVVSSVSPVSSSKQNMFSGVQLQPAAASSLEKGHLQINEMNLLRQHWQQQQHQLKQQQQHPSQLSVHQMLTLHGMAGSTGMKVGQQMAVKPAVSRQHHPNSQTPPYHHPQLKESGNPVSPPQVLQAKYPQVPPHTSLLIDKQNMMISTAKATTPLQAAKSPLVVAPSPVPGESEKSNSGTSQVATVSATGQAIATSAPGTSASSPSMSECTSLDGTRVKQSTVVSSQLSVVEQPIERLIRAVRSTSQKALAASVADINSVFSMVDKIAESPLGNGSVAAVGEDQVAMTKCRLRARNFSTQDGPAGTKRMRRCTSAMSSEAISSVSSENDSMKKLNCSDSLELESTAASGIKRRRLGDHALIEEIQGVNKQLVETLVEISGDDDAAEVGEGIIVKVSYSSVALSPNLKSQYASAKMSPIWPLRLLIPASYPNSSPVILDKFSAAGGKKCEYPFTKALLKFSTSLRTVSQPMSLSVMARTWDFCARAVISEFVLQSSGGTFSSNYGTWESCLTAA</sequence>
<feature type="compositionally biased region" description="Polar residues" evidence="2">
    <location>
        <begin position="223"/>
        <end position="240"/>
    </location>
</feature>
<dbReference type="InterPro" id="IPR044661">
    <property type="entry name" value="MED15a/b/c-like"/>
</dbReference>
<accession>A0AAV1C4U4</accession>
<feature type="compositionally biased region" description="Low complexity" evidence="2">
    <location>
        <begin position="480"/>
        <end position="494"/>
    </location>
</feature>
<keyword evidence="1" id="KW-0175">Coiled coil</keyword>
<dbReference type="InterPro" id="IPR048386">
    <property type="entry name" value="Med15_C"/>
</dbReference>
<proteinExistence type="predicted"/>
<organism evidence="4 5">
    <name type="scientific">Oldenlandia corymbosa var. corymbosa</name>
    <dbReference type="NCBI Taxonomy" id="529605"/>
    <lineage>
        <taxon>Eukaryota</taxon>
        <taxon>Viridiplantae</taxon>
        <taxon>Streptophyta</taxon>
        <taxon>Embryophyta</taxon>
        <taxon>Tracheophyta</taxon>
        <taxon>Spermatophyta</taxon>
        <taxon>Magnoliopsida</taxon>
        <taxon>eudicotyledons</taxon>
        <taxon>Gunneridae</taxon>
        <taxon>Pentapetalae</taxon>
        <taxon>asterids</taxon>
        <taxon>lamiids</taxon>
        <taxon>Gentianales</taxon>
        <taxon>Rubiaceae</taxon>
        <taxon>Rubioideae</taxon>
        <taxon>Spermacoceae</taxon>
        <taxon>Hedyotis-Oldenlandia complex</taxon>
        <taxon>Oldenlandia</taxon>
    </lineage>
</organism>
<evidence type="ECO:0000256" key="2">
    <source>
        <dbReference type="SAM" id="MobiDB-lite"/>
    </source>
</evidence>
<feature type="compositionally biased region" description="Polar residues" evidence="2">
    <location>
        <begin position="462"/>
        <end position="471"/>
    </location>
</feature>
<feature type="compositionally biased region" description="Polar residues" evidence="2">
    <location>
        <begin position="87"/>
        <end position="100"/>
    </location>
</feature>
<dbReference type="AlphaFoldDB" id="A0AAV1C4U4"/>
<reference evidence="4" key="1">
    <citation type="submission" date="2023-03" db="EMBL/GenBank/DDBJ databases">
        <authorList>
            <person name="Julca I."/>
        </authorList>
    </citation>
    <scope>NUCLEOTIDE SEQUENCE</scope>
</reference>
<protein>
    <submittedName>
        <fullName evidence="4">OLC1v1025191C1</fullName>
    </submittedName>
</protein>
<feature type="region of interest" description="Disordered" evidence="2">
    <location>
        <begin position="452"/>
        <end position="471"/>
    </location>
</feature>
<feature type="region of interest" description="Disordered" evidence="2">
    <location>
        <begin position="1"/>
        <end position="124"/>
    </location>
</feature>
<evidence type="ECO:0000259" key="3">
    <source>
        <dbReference type="Pfam" id="PF21539"/>
    </source>
</evidence>
<evidence type="ECO:0000313" key="5">
    <source>
        <dbReference type="Proteomes" id="UP001161247"/>
    </source>
</evidence>
<feature type="domain" description="ARC105/Med15 mediator subunit C-terminal" evidence="3">
    <location>
        <begin position="698"/>
        <end position="770"/>
    </location>
</feature>
<dbReference type="EMBL" id="OX459118">
    <property type="protein sequence ID" value="CAI9090427.1"/>
    <property type="molecule type" value="Genomic_DNA"/>
</dbReference>
<dbReference type="Pfam" id="PF21539">
    <property type="entry name" value="Med15_C"/>
    <property type="match status" value="1"/>
</dbReference>
<dbReference type="GO" id="GO:0003713">
    <property type="term" value="F:transcription coactivator activity"/>
    <property type="evidence" value="ECO:0007669"/>
    <property type="project" value="InterPro"/>
</dbReference>
<evidence type="ECO:0000313" key="4">
    <source>
        <dbReference type="EMBL" id="CAI9090427.1"/>
    </source>
</evidence>
<feature type="compositionally biased region" description="Low complexity" evidence="2">
    <location>
        <begin position="105"/>
        <end position="118"/>
    </location>
</feature>
<keyword evidence="5" id="KW-1185">Reference proteome</keyword>
<feature type="compositionally biased region" description="Pro residues" evidence="2">
    <location>
        <begin position="34"/>
        <end position="43"/>
    </location>
</feature>
<dbReference type="Proteomes" id="UP001161247">
    <property type="component" value="Chromosome 1"/>
</dbReference>
<feature type="compositionally biased region" description="Low complexity" evidence="2">
    <location>
        <begin position="1"/>
        <end position="16"/>
    </location>
</feature>
<evidence type="ECO:0000256" key="1">
    <source>
        <dbReference type="SAM" id="Coils"/>
    </source>
</evidence>
<gene>
    <name evidence="4" type="ORF">OLC1_LOCUS2588</name>
</gene>
<feature type="region of interest" description="Disordered" evidence="2">
    <location>
        <begin position="480"/>
        <end position="503"/>
    </location>
</feature>
<feature type="compositionally biased region" description="Low complexity" evidence="2">
    <location>
        <begin position="64"/>
        <end position="85"/>
    </location>
</feature>
<name>A0AAV1C4U4_OLDCO</name>
<feature type="region of interest" description="Disordered" evidence="2">
    <location>
        <begin position="372"/>
        <end position="409"/>
    </location>
</feature>
<dbReference type="PANTHER" id="PTHR33137:SF4">
    <property type="entry name" value="MEDIATOR OF RNA POLYMERASE II TRANSCRIPTION SUBUNIT 15A-RELATED"/>
    <property type="match status" value="1"/>
</dbReference>